<feature type="modified residue" description="Phosphohistidine" evidence="16">
    <location>
        <position position="1148"/>
    </location>
</feature>
<evidence type="ECO:0000256" key="5">
    <source>
        <dbReference type="ARBA" id="ARBA00022519"/>
    </source>
</evidence>
<evidence type="ECO:0000313" key="25">
    <source>
        <dbReference type="Proteomes" id="UP000649768"/>
    </source>
</evidence>
<feature type="domain" description="Histidine kinase" evidence="19">
    <location>
        <begin position="722"/>
        <end position="944"/>
    </location>
</feature>
<dbReference type="PROSITE" id="PS50113">
    <property type="entry name" value="PAC"/>
    <property type="match status" value="1"/>
</dbReference>
<dbReference type="Gene3D" id="1.10.287.130">
    <property type="match status" value="1"/>
</dbReference>
<dbReference type="InterPro" id="IPR003661">
    <property type="entry name" value="HisK_dim/P_dom"/>
</dbReference>
<feature type="domain" description="Response regulatory" evidence="20">
    <location>
        <begin position="965"/>
        <end position="1086"/>
    </location>
</feature>
<dbReference type="InterPro" id="IPR035965">
    <property type="entry name" value="PAS-like_dom_sf"/>
</dbReference>
<keyword evidence="11" id="KW-0418">Kinase</keyword>
<evidence type="ECO:0000259" key="19">
    <source>
        <dbReference type="PROSITE" id="PS50109"/>
    </source>
</evidence>
<keyword evidence="13 18" id="KW-1133">Transmembrane helix</keyword>
<proteinExistence type="predicted"/>
<dbReference type="InterPro" id="IPR000014">
    <property type="entry name" value="PAS"/>
</dbReference>
<comment type="subcellular location">
    <subcellularLocation>
        <location evidence="2">Cell inner membrane</location>
        <topology evidence="2">Multi-pass membrane protein</topology>
    </subcellularLocation>
</comment>
<dbReference type="PROSITE" id="PS50109">
    <property type="entry name" value="HIS_KIN"/>
    <property type="match status" value="1"/>
</dbReference>
<dbReference type="CDD" id="cd00130">
    <property type="entry name" value="PAS"/>
    <property type="match status" value="1"/>
</dbReference>
<gene>
    <name evidence="24" type="ORF">IFO68_09155</name>
</gene>
<feature type="transmembrane region" description="Helical" evidence="18">
    <location>
        <begin position="539"/>
        <end position="560"/>
    </location>
</feature>
<dbReference type="SMART" id="SM00387">
    <property type="entry name" value="HATPase_c"/>
    <property type="match status" value="1"/>
</dbReference>
<comment type="caution">
    <text evidence="24">The sequence shown here is derived from an EMBL/GenBank/DDBJ whole genome shotgun (WGS) entry which is preliminary data.</text>
</comment>
<dbReference type="PROSITE" id="PS50112">
    <property type="entry name" value="PAS"/>
    <property type="match status" value="1"/>
</dbReference>
<evidence type="ECO:0000256" key="14">
    <source>
        <dbReference type="ARBA" id="ARBA00023012"/>
    </source>
</evidence>
<keyword evidence="7" id="KW-0808">Transferase</keyword>
<dbReference type="CDD" id="cd00088">
    <property type="entry name" value="HPT"/>
    <property type="match status" value="1"/>
</dbReference>
<dbReference type="InterPro" id="IPR001638">
    <property type="entry name" value="Solute-binding_3/MltF_N"/>
</dbReference>
<evidence type="ECO:0000256" key="10">
    <source>
        <dbReference type="ARBA" id="ARBA00022741"/>
    </source>
</evidence>
<dbReference type="SMART" id="SM00388">
    <property type="entry name" value="HisKA"/>
    <property type="match status" value="1"/>
</dbReference>
<evidence type="ECO:0000259" key="20">
    <source>
        <dbReference type="PROSITE" id="PS50110"/>
    </source>
</evidence>
<dbReference type="SMART" id="SM00062">
    <property type="entry name" value="PBPb"/>
    <property type="match status" value="2"/>
</dbReference>
<dbReference type="SUPFAM" id="SSF55785">
    <property type="entry name" value="PYP-like sensor domain (PAS domain)"/>
    <property type="match status" value="1"/>
</dbReference>
<evidence type="ECO:0000256" key="7">
    <source>
        <dbReference type="ARBA" id="ARBA00022679"/>
    </source>
</evidence>
<evidence type="ECO:0000256" key="17">
    <source>
        <dbReference type="PROSITE-ProRule" id="PRU00169"/>
    </source>
</evidence>
<dbReference type="SUPFAM" id="SSF53850">
    <property type="entry name" value="Periplasmic binding protein-like II"/>
    <property type="match status" value="2"/>
</dbReference>
<keyword evidence="25" id="KW-1185">Reference proteome</keyword>
<dbReference type="InterPro" id="IPR049871">
    <property type="entry name" value="BvgS-like_periplasmic2"/>
</dbReference>
<evidence type="ECO:0000256" key="12">
    <source>
        <dbReference type="ARBA" id="ARBA00022840"/>
    </source>
</evidence>
<dbReference type="NCBIfam" id="TIGR00229">
    <property type="entry name" value="sensory_box"/>
    <property type="match status" value="1"/>
</dbReference>
<organism evidence="24 25">
    <name type="scientific">Photobacterium arenosum</name>
    <dbReference type="NCBI Taxonomy" id="2774143"/>
    <lineage>
        <taxon>Bacteria</taxon>
        <taxon>Pseudomonadati</taxon>
        <taxon>Pseudomonadota</taxon>
        <taxon>Gammaproteobacteria</taxon>
        <taxon>Vibrionales</taxon>
        <taxon>Vibrionaceae</taxon>
        <taxon>Photobacterium</taxon>
    </lineage>
</organism>
<protein>
    <recommendedName>
        <fullName evidence="3">histidine kinase</fullName>
        <ecNumber evidence="3">2.7.13.3</ecNumber>
    </recommendedName>
</protein>
<dbReference type="Pfam" id="PF00072">
    <property type="entry name" value="Response_reg"/>
    <property type="match status" value="1"/>
</dbReference>
<dbReference type="Pfam" id="PF00512">
    <property type="entry name" value="HisKA"/>
    <property type="match status" value="1"/>
</dbReference>
<dbReference type="SUPFAM" id="SSF52172">
    <property type="entry name" value="CheY-like"/>
    <property type="match status" value="1"/>
</dbReference>
<reference evidence="24 25" key="1">
    <citation type="submission" date="2020-09" db="EMBL/GenBank/DDBJ databases">
        <title>Photobacterium sp. CAU 1568 isolated from sand of Sido Beach.</title>
        <authorList>
            <person name="Kim W."/>
        </authorList>
    </citation>
    <scope>NUCLEOTIDE SEQUENCE [LARGE SCALE GENOMIC DNA]</scope>
    <source>
        <strain evidence="24 25">CAU 1568</strain>
    </source>
</reference>
<evidence type="ECO:0000259" key="23">
    <source>
        <dbReference type="PROSITE" id="PS50894"/>
    </source>
</evidence>
<dbReference type="Pfam" id="PF08448">
    <property type="entry name" value="PAS_4"/>
    <property type="match status" value="1"/>
</dbReference>
<dbReference type="Gene3D" id="3.40.190.10">
    <property type="entry name" value="Periplasmic binding protein-like II"/>
    <property type="match status" value="4"/>
</dbReference>
<dbReference type="InterPro" id="IPR011006">
    <property type="entry name" value="CheY-like_superfamily"/>
</dbReference>
<keyword evidence="9" id="KW-0732">Signal</keyword>
<feature type="modified residue" description="4-aspartylphosphate" evidence="17">
    <location>
        <position position="1016"/>
    </location>
</feature>
<dbReference type="InterPro" id="IPR013656">
    <property type="entry name" value="PAS_4"/>
</dbReference>
<evidence type="ECO:0000256" key="18">
    <source>
        <dbReference type="SAM" id="Phobius"/>
    </source>
</evidence>
<evidence type="ECO:0000256" key="11">
    <source>
        <dbReference type="ARBA" id="ARBA00022777"/>
    </source>
</evidence>
<dbReference type="CDD" id="cd00082">
    <property type="entry name" value="HisKA"/>
    <property type="match status" value="1"/>
</dbReference>
<dbReference type="InterPro" id="IPR005467">
    <property type="entry name" value="His_kinase_dom"/>
</dbReference>
<evidence type="ECO:0000256" key="6">
    <source>
        <dbReference type="ARBA" id="ARBA00022553"/>
    </source>
</evidence>
<dbReference type="EMBL" id="JACYTP010000004">
    <property type="protein sequence ID" value="MBD8512857.1"/>
    <property type="molecule type" value="Genomic_DNA"/>
</dbReference>
<dbReference type="SUPFAM" id="SSF47226">
    <property type="entry name" value="Histidine-containing phosphotransfer domain, HPT domain"/>
    <property type="match status" value="1"/>
</dbReference>
<evidence type="ECO:0000256" key="13">
    <source>
        <dbReference type="ARBA" id="ARBA00022989"/>
    </source>
</evidence>
<dbReference type="Pfam" id="PF02518">
    <property type="entry name" value="HATPase_c"/>
    <property type="match status" value="1"/>
</dbReference>
<dbReference type="InterPro" id="IPR036641">
    <property type="entry name" value="HPT_dom_sf"/>
</dbReference>
<evidence type="ECO:0000256" key="2">
    <source>
        <dbReference type="ARBA" id="ARBA00004429"/>
    </source>
</evidence>
<keyword evidence="15 18" id="KW-0472">Membrane</keyword>
<dbReference type="PROSITE" id="PS50110">
    <property type="entry name" value="RESPONSE_REGULATORY"/>
    <property type="match status" value="1"/>
</dbReference>
<evidence type="ECO:0000256" key="9">
    <source>
        <dbReference type="ARBA" id="ARBA00022729"/>
    </source>
</evidence>
<dbReference type="Gene3D" id="3.30.565.10">
    <property type="entry name" value="Histidine kinase-like ATPase, C-terminal domain"/>
    <property type="match status" value="1"/>
</dbReference>
<feature type="domain" description="HPt" evidence="23">
    <location>
        <begin position="1109"/>
        <end position="1202"/>
    </location>
</feature>
<sequence length="1202" mass="134112">MKLSYFLFLFLVLVICQFRAVAYGQETDDVRLLIRTPVVSPEVYFNTQTQSWLDRKSVVRVAMWGGAWPPMHLGFDLAHFEGVTADVLGALEQTLGLRFKIVSYSGREQALQALAAGEVEMLAFNDAGQPSDSRVRQSVAYLVNHRVVIRRTRDSASIDPEMANKRLAFVGSSLLEAQLRLRYPHAKLMKYGNHAQAITAVVYEQADALYTSAITAAYLIPRMFPNLLSFDHTKGVSDVGDINFAVSAKQPELLDAINQSLSSIPLSEMLRIASRWELGEDFVIPRKPLQLSAEQQAWVAANPRIRVLMAAPNAPLTFYDQRDQLRGLSVDLLKQIERSTGLRFEPVRSDGIGDMIERLQREQADLIVALSVAGSVTGPLYYTRPYLISPLVVVTRREQSNIRSFDELHGRRLAIVRDTPGFAWLGKHHPSITAVAVENASQGLEMLISGEVDGSVQSQFIADYFIKQHFQADLHVASVFGPRPDRVVMAAASDKQILKDIINEALLDIPPERLRQLTDRWRNHDIPAVASPWSTYKNVIYAVIGGAALFALIFLLWNYYLRGQIRRRQRAEEALKDQLEFTRTLIDGSPVALYVRDQQGRLIHCNQAYLDFMQASREEFVGKTLLENSDVAPWLVARYHQMYLEVVKTGKPIFADLDVEVKGQPFHIYHWILPFQDGLGRYRGVIGGWLDITEREKLLQQLQQAKEQAVEASRSKSVFLTTMSHEIRTPISAVVGLIELLRLRTDDPAQMRHNLDVAYQSAQSLLALIGDILDLSKIEADALEPTSRTTDLEVLIQSAHRLFEANARKKNLEYCLCIDITHKGIMIDSLMLNQIVSNLLSNAIKFTEQGEVKLVLREDVSRKRDGFGCYEIQVQDSGVGLSGADQKVIFEPFVQAGGVLQRRDGSGLGLNICQRLTKLLGATLSVESELGKGSCFLLRFEAPLVHVDTQPQVATLEPASTHRLRILVAEDHAPSRLLLCQQLEYLGHEAVPCDDGESALDVWTHASISFDLTIADCNMPNMDGFELSSRIRAIEEERAEGFHPIFGLTANAQSSAVEKGLAAGMTRCIFKPVSIEVLSNLIGEISRGNELRAKAAGASSELEKLRILKPEAYDSLVEEILRTLREDASKLAELGQEDDLKALVRLAHKIKGGAQLAGDAQLVKACQVLEESGERGVQRSRAQISVVLHLLEVLQMRLLEES</sequence>
<evidence type="ECO:0000256" key="16">
    <source>
        <dbReference type="PROSITE-ProRule" id="PRU00110"/>
    </source>
</evidence>
<keyword evidence="8 18" id="KW-0812">Transmembrane</keyword>
<dbReference type="SMART" id="SM00448">
    <property type="entry name" value="REC"/>
    <property type="match status" value="1"/>
</dbReference>
<feature type="domain" description="PAC" evidence="22">
    <location>
        <begin position="648"/>
        <end position="704"/>
    </location>
</feature>
<dbReference type="Pfam" id="PF00497">
    <property type="entry name" value="SBP_bac_3"/>
    <property type="match status" value="2"/>
</dbReference>
<name>A0ABR9BMM5_9GAMM</name>
<dbReference type="InterPro" id="IPR004358">
    <property type="entry name" value="Sig_transdc_His_kin-like_C"/>
</dbReference>
<dbReference type="CDD" id="cd13705">
    <property type="entry name" value="PBP2_BvgS_D1"/>
    <property type="match status" value="1"/>
</dbReference>
<dbReference type="InterPro" id="IPR036890">
    <property type="entry name" value="HATPase_C_sf"/>
</dbReference>
<dbReference type="InterPro" id="IPR049870">
    <property type="entry name" value="BvgS-like_periplasmic1"/>
</dbReference>
<evidence type="ECO:0000256" key="15">
    <source>
        <dbReference type="ARBA" id="ARBA00023136"/>
    </source>
</evidence>
<comment type="catalytic activity">
    <reaction evidence="1">
        <text>ATP + protein L-histidine = ADP + protein N-phospho-L-histidine.</text>
        <dbReference type="EC" id="2.7.13.3"/>
    </reaction>
</comment>
<keyword evidence="4" id="KW-1003">Cell membrane</keyword>
<dbReference type="InterPro" id="IPR036097">
    <property type="entry name" value="HisK_dim/P_sf"/>
</dbReference>
<evidence type="ECO:0000259" key="22">
    <source>
        <dbReference type="PROSITE" id="PS50113"/>
    </source>
</evidence>
<keyword evidence="14" id="KW-0902">Two-component regulatory system</keyword>
<dbReference type="Proteomes" id="UP000649768">
    <property type="component" value="Unassembled WGS sequence"/>
</dbReference>
<dbReference type="Gene3D" id="3.30.450.20">
    <property type="entry name" value="PAS domain"/>
    <property type="match status" value="1"/>
</dbReference>
<dbReference type="Pfam" id="PF01627">
    <property type="entry name" value="Hpt"/>
    <property type="match status" value="1"/>
</dbReference>
<dbReference type="InterPro" id="IPR001789">
    <property type="entry name" value="Sig_transdc_resp-reg_receiver"/>
</dbReference>
<keyword evidence="12" id="KW-0067">ATP-binding</keyword>
<dbReference type="RefSeq" id="WP_192015616.1">
    <property type="nucleotide sequence ID" value="NZ_JACYTP010000004.1"/>
</dbReference>
<evidence type="ECO:0000259" key="21">
    <source>
        <dbReference type="PROSITE" id="PS50112"/>
    </source>
</evidence>
<dbReference type="SUPFAM" id="SSF47384">
    <property type="entry name" value="Homodimeric domain of signal transducing histidine kinase"/>
    <property type="match status" value="1"/>
</dbReference>
<dbReference type="SMART" id="SM00091">
    <property type="entry name" value="PAS"/>
    <property type="match status" value="1"/>
</dbReference>
<evidence type="ECO:0000256" key="3">
    <source>
        <dbReference type="ARBA" id="ARBA00012438"/>
    </source>
</evidence>
<dbReference type="CDD" id="cd16922">
    <property type="entry name" value="HATPase_EvgS-ArcB-TorS-like"/>
    <property type="match status" value="1"/>
</dbReference>
<dbReference type="CDD" id="cd17546">
    <property type="entry name" value="REC_hyHK_CKI1_RcsC-like"/>
    <property type="match status" value="1"/>
</dbReference>
<dbReference type="SUPFAM" id="SSF55874">
    <property type="entry name" value="ATPase domain of HSP90 chaperone/DNA topoisomerase II/histidine kinase"/>
    <property type="match status" value="1"/>
</dbReference>
<dbReference type="EC" id="2.7.13.3" evidence="3"/>
<dbReference type="PANTHER" id="PTHR43047">
    <property type="entry name" value="TWO-COMPONENT HISTIDINE PROTEIN KINASE"/>
    <property type="match status" value="1"/>
</dbReference>
<evidence type="ECO:0000256" key="1">
    <source>
        <dbReference type="ARBA" id="ARBA00000085"/>
    </source>
</evidence>
<dbReference type="Gene3D" id="1.20.120.160">
    <property type="entry name" value="HPT domain"/>
    <property type="match status" value="1"/>
</dbReference>
<dbReference type="Gene3D" id="3.40.50.2300">
    <property type="match status" value="1"/>
</dbReference>
<dbReference type="CDD" id="cd13707">
    <property type="entry name" value="PBP2_BvgS_D2"/>
    <property type="match status" value="1"/>
</dbReference>
<dbReference type="InterPro" id="IPR003594">
    <property type="entry name" value="HATPase_dom"/>
</dbReference>
<feature type="domain" description="PAS" evidence="21">
    <location>
        <begin position="578"/>
        <end position="626"/>
    </location>
</feature>
<evidence type="ECO:0000256" key="4">
    <source>
        <dbReference type="ARBA" id="ARBA00022475"/>
    </source>
</evidence>
<dbReference type="PROSITE" id="PS50894">
    <property type="entry name" value="HPT"/>
    <property type="match status" value="1"/>
</dbReference>
<evidence type="ECO:0000313" key="24">
    <source>
        <dbReference type="EMBL" id="MBD8512857.1"/>
    </source>
</evidence>
<dbReference type="PANTHER" id="PTHR43047:SF72">
    <property type="entry name" value="OSMOSENSING HISTIDINE PROTEIN KINASE SLN1"/>
    <property type="match status" value="1"/>
</dbReference>
<keyword evidence="10" id="KW-0547">Nucleotide-binding</keyword>
<dbReference type="PRINTS" id="PR00344">
    <property type="entry name" value="BCTRLSENSOR"/>
</dbReference>
<dbReference type="InterPro" id="IPR008207">
    <property type="entry name" value="Sig_transdc_His_kin_Hpt_dom"/>
</dbReference>
<dbReference type="InterPro" id="IPR000700">
    <property type="entry name" value="PAS-assoc_C"/>
</dbReference>
<evidence type="ECO:0000256" key="8">
    <source>
        <dbReference type="ARBA" id="ARBA00022692"/>
    </source>
</evidence>
<keyword evidence="6 17" id="KW-0597">Phosphoprotein</keyword>
<keyword evidence="5" id="KW-0997">Cell inner membrane</keyword>
<accession>A0ABR9BMM5</accession>